<dbReference type="InterPro" id="IPR003343">
    <property type="entry name" value="Big_2"/>
</dbReference>
<dbReference type="Gene3D" id="2.60.40.1080">
    <property type="match status" value="2"/>
</dbReference>
<name>A0ABS2NHN7_9BACI</name>
<dbReference type="SMART" id="SM00635">
    <property type="entry name" value="BID_2"/>
    <property type="match status" value="2"/>
</dbReference>
<gene>
    <name evidence="2" type="ORF">JOC86_003857</name>
</gene>
<dbReference type="Gene3D" id="2.60.120.260">
    <property type="entry name" value="Galactose-binding domain-like"/>
    <property type="match status" value="1"/>
</dbReference>
<dbReference type="InterPro" id="IPR008979">
    <property type="entry name" value="Galactose-bd-like_sf"/>
</dbReference>
<reference evidence="2 3" key="1">
    <citation type="submission" date="2021-01" db="EMBL/GenBank/DDBJ databases">
        <title>Genomic Encyclopedia of Type Strains, Phase IV (KMG-IV): sequencing the most valuable type-strain genomes for metagenomic binning, comparative biology and taxonomic classification.</title>
        <authorList>
            <person name="Goeker M."/>
        </authorList>
    </citation>
    <scope>NUCLEOTIDE SEQUENCE [LARGE SCALE GENOMIC DNA]</scope>
    <source>
        <strain evidence="2 3">DSM 24834</strain>
    </source>
</reference>
<dbReference type="SUPFAM" id="SSF48230">
    <property type="entry name" value="Chondroitin AC/alginate lyase"/>
    <property type="match status" value="1"/>
</dbReference>
<dbReference type="Gene3D" id="1.50.10.100">
    <property type="entry name" value="Chondroitin AC/alginate lyase"/>
    <property type="match status" value="1"/>
</dbReference>
<evidence type="ECO:0000313" key="2">
    <source>
        <dbReference type="EMBL" id="MBM7587284.1"/>
    </source>
</evidence>
<dbReference type="InterPro" id="IPR008964">
    <property type="entry name" value="Invasin/intimin_cell_adhesion"/>
</dbReference>
<organism evidence="2 3">
    <name type="scientific">Rossellomorea pakistanensis</name>
    <dbReference type="NCBI Taxonomy" id="992288"/>
    <lineage>
        <taxon>Bacteria</taxon>
        <taxon>Bacillati</taxon>
        <taxon>Bacillota</taxon>
        <taxon>Bacilli</taxon>
        <taxon>Bacillales</taxon>
        <taxon>Bacillaceae</taxon>
        <taxon>Rossellomorea</taxon>
    </lineage>
</organism>
<feature type="domain" description="BIG2" evidence="1">
    <location>
        <begin position="196"/>
        <end position="271"/>
    </location>
</feature>
<keyword evidence="3" id="KW-1185">Reference proteome</keyword>
<dbReference type="InterPro" id="IPR008929">
    <property type="entry name" value="Chondroitin_lyas"/>
</dbReference>
<feature type="domain" description="BIG2" evidence="1">
    <location>
        <begin position="284"/>
        <end position="361"/>
    </location>
</feature>
<dbReference type="InterPro" id="IPR054563">
    <property type="entry name" value="HylB-like_N"/>
</dbReference>
<dbReference type="Pfam" id="PF02368">
    <property type="entry name" value="Big_2"/>
    <property type="match status" value="2"/>
</dbReference>
<dbReference type="SUPFAM" id="SSF49785">
    <property type="entry name" value="Galactose-binding domain-like"/>
    <property type="match status" value="1"/>
</dbReference>
<sequence length="427" mass="47456">MKKLDLWKKVWMVMLTVMLLFGSVGSIGKGAAEEPFGLMNPGFEEILPDGGGGWTSPSAVGWSLWTPVGNPSATVSDSVYRTGGHALQISSPENGRAAVSQDIAIEGGNHYKLSAWLKTADVTSTQGARLRVVYYSGDQQINLIYSDKLRGTNDWTRIEKALDPPKEIDRIRVQLFLEEGTGTVWFDDVSLVKTNPIEAIEIEEEQITVEQEKSAPLTWSFTPEDALETGIRWESSDPSVATVQDGIVTGVREGKATITVKTKEGLSDYCVVTVTQNPEHPPVAIESITLSPETATLDEHRYTLLNADVQPKNADTDSLQWTSSNEQVAIVEKGGLIKALSPGKATITVQSKDGSVQAQSTVTVREYEKDEYDQLRERWEEQLLGTSSFDENNPRMTEMMKKRTEKAERLWVTMYKNEDHVFMERFS</sequence>
<dbReference type="SUPFAM" id="SSF49373">
    <property type="entry name" value="Invasin/intimin cell-adhesion fragments"/>
    <property type="match status" value="2"/>
</dbReference>
<accession>A0ABS2NHN7</accession>
<evidence type="ECO:0000313" key="3">
    <source>
        <dbReference type="Proteomes" id="UP001646157"/>
    </source>
</evidence>
<protein>
    <recommendedName>
        <fullName evidence="1">BIG2 domain-containing protein</fullName>
    </recommendedName>
</protein>
<proteinExistence type="predicted"/>
<dbReference type="EMBL" id="JAFBDZ010000004">
    <property type="protein sequence ID" value="MBM7587284.1"/>
    <property type="molecule type" value="Genomic_DNA"/>
</dbReference>
<comment type="caution">
    <text evidence="2">The sequence shown here is derived from an EMBL/GenBank/DDBJ whole genome shotgun (WGS) entry which is preliminary data.</text>
</comment>
<dbReference type="Pfam" id="PF22637">
    <property type="entry name" value="CBM_4_9_1"/>
    <property type="match status" value="1"/>
</dbReference>
<evidence type="ECO:0000259" key="1">
    <source>
        <dbReference type="SMART" id="SM00635"/>
    </source>
</evidence>
<dbReference type="Proteomes" id="UP001646157">
    <property type="component" value="Unassembled WGS sequence"/>
</dbReference>
<dbReference type="RefSeq" id="WP_205174478.1">
    <property type="nucleotide sequence ID" value="NZ_JAFBDZ010000004.1"/>
</dbReference>